<evidence type="ECO:0000256" key="4">
    <source>
        <dbReference type="ARBA" id="ARBA00022448"/>
    </source>
</evidence>
<comment type="function">
    <text evidence="1 9">Produces ATP from ADP in the presence of a proton gradient across the membrane.</text>
</comment>
<evidence type="ECO:0000256" key="7">
    <source>
        <dbReference type="ARBA" id="ARBA00023196"/>
    </source>
</evidence>
<comment type="subunit">
    <text evidence="9 10">F-type ATPases have 2 components, CF(1) - the catalytic core - and CF(0) - the membrane proton channel. CF(1) has five subunits: alpha(3), beta(3), gamma(1), delta(1), epsilon(1). CF(0) has three main subunits: a, b and c.</text>
</comment>
<keyword evidence="6 9" id="KW-0472">Membrane</keyword>
<dbReference type="EMBL" id="FAOO01000006">
    <property type="protein sequence ID" value="CUU04843.1"/>
    <property type="molecule type" value="Genomic_DNA"/>
</dbReference>
<dbReference type="InterPro" id="IPR020546">
    <property type="entry name" value="ATP_synth_F1_dsu/esu_N"/>
</dbReference>
<keyword evidence="9" id="KW-0375">Hydrogen ion transport</keyword>
<feature type="domain" description="ATP synthase F1 complex delta/epsilon subunit N-terminal" evidence="11">
    <location>
        <begin position="6"/>
        <end position="85"/>
    </location>
</feature>
<dbReference type="GO" id="GO:0045259">
    <property type="term" value="C:proton-transporting ATP synthase complex"/>
    <property type="evidence" value="ECO:0007669"/>
    <property type="project" value="UniProtKB-KW"/>
</dbReference>
<evidence type="ECO:0000313" key="12">
    <source>
        <dbReference type="EMBL" id="CUU04843.1"/>
    </source>
</evidence>
<dbReference type="CDD" id="cd12152">
    <property type="entry name" value="F1-ATPase_delta"/>
    <property type="match status" value="1"/>
</dbReference>
<keyword evidence="5 9" id="KW-0406">Ion transport</keyword>
<name>A0A0S4N256_9BACT</name>
<evidence type="ECO:0000256" key="10">
    <source>
        <dbReference type="RuleBase" id="RU003656"/>
    </source>
</evidence>
<protein>
    <recommendedName>
        <fullName evidence="9">ATP synthase epsilon chain</fullName>
    </recommendedName>
    <alternativeName>
        <fullName evidence="9">ATP synthase F1 sector epsilon subunit</fullName>
    </alternativeName>
    <alternativeName>
        <fullName evidence="9">F-ATPase epsilon subunit</fullName>
    </alternativeName>
</protein>
<comment type="subcellular location">
    <subcellularLocation>
        <location evidence="9">Cell membrane</location>
        <topology evidence="9">Peripheral membrane protein</topology>
    </subcellularLocation>
    <subcellularLocation>
        <location evidence="2">Endomembrane system</location>
        <topology evidence="2">Peripheral membrane protein</topology>
    </subcellularLocation>
</comment>
<dbReference type="RefSeq" id="WP_235894696.1">
    <property type="nucleotide sequence ID" value="NZ_FAOO01000006.1"/>
</dbReference>
<reference evidence="13" key="1">
    <citation type="submission" date="2015-11" db="EMBL/GenBank/DDBJ databases">
        <authorList>
            <person name="Varghese N."/>
        </authorList>
    </citation>
    <scope>NUCLEOTIDE SEQUENCE [LARGE SCALE GENOMIC DNA]</scope>
</reference>
<keyword evidence="9" id="KW-1003">Cell membrane</keyword>
<evidence type="ECO:0000256" key="8">
    <source>
        <dbReference type="ARBA" id="ARBA00023310"/>
    </source>
</evidence>
<dbReference type="SUPFAM" id="SSF51344">
    <property type="entry name" value="Epsilon subunit of F1F0-ATP synthase N-terminal domain"/>
    <property type="match status" value="1"/>
</dbReference>
<organism evidence="12 13">
    <name type="scientific">Candidatus Thermokryptus mobilis</name>
    <dbReference type="NCBI Taxonomy" id="1643428"/>
    <lineage>
        <taxon>Bacteria</taxon>
        <taxon>Pseudomonadati</taxon>
        <taxon>Candidatus Kryptoniota</taxon>
        <taxon>Candidatus Thermokryptus</taxon>
    </lineage>
</organism>
<dbReference type="GO" id="GO:0046933">
    <property type="term" value="F:proton-transporting ATP synthase activity, rotational mechanism"/>
    <property type="evidence" value="ECO:0007669"/>
    <property type="project" value="UniProtKB-UniRule"/>
</dbReference>
<evidence type="ECO:0000256" key="5">
    <source>
        <dbReference type="ARBA" id="ARBA00023065"/>
    </source>
</evidence>
<dbReference type="PANTHER" id="PTHR13822:SF10">
    <property type="entry name" value="ATP SYNTHASE EPSILON CHAIN, CHLOROPLASTIC"/>
    <property type="match status" value="1"/>
</dbReference>
<dbReference type="NCBIfam" id="TIGR01216">
    <property type="entry name" value="ATP_synt_epsi"/>
    <property type="match status" value="1"/>
</dbReference>
<accession>A0A0S4N256</accession>
<dbReference type="Proteomes" id="UP000320623">
    <property type="component" value="Unassembled WGS sequence"/>
</dbReference>
<dbReference type="PANTHER" id="PTHR13822">
    <property type="entry name" value="ATP SYNTHASE DELTA/EPSILON CHAIN"/>
    <property type="match status" value="1"/>
</dbReference>
<evidence type="ECO:0000256" key="3">
    <source>
        <dbReference type="ARBA" id="ARBA00005712"/>
    </source>
</evidence>
<dbReference type="Gene3D" id="2.60.15.10">
    <property type="entry name" value="F0F1 ATP synthase delta/epsilon subunit, N-terminal"/>
    <property type="match status" value="1"/>
</dbReference>
<dbReference type="Pfam" id="PF02823">
    <property type="entry name" value="ATP-synt_DE_N"/>
    <property type="match status" value="1"/>
</dbReference>
<gene>
    <name evidence="9" type="primary">atpC</name>
    <name evidence="12" type="ORF">JGI1_01094</name>
</gene>
<evidence type="ECO:0000313" key="13">
    <source>
        <dbReference type="Proteomes" id="UP000320623"/>
    </source>
</evidence>
<keyword evidence="13" id="KW-1185">Reference proteome</keyword>
<keyword evidence="7 9" id="KW-0139">CF(1)</keyword>
<dbReference type="GO" id="GO:0012505">
    <property type="term" value="C:endomembrane system"/>
    <property type="evidence" value="ECO:0007669"/>
    <property type="project" value="UniProtKB-SubCell"/>
</dbReference>
<evidence type="ECO:0000256" key="1">
    <source>
        <dbReference type="ARBA" id="ARBA00003543"/>
    </source>
</evidence>
<dbReference type="GO" id="GO:0005524">
    <property type="term" value="F:ATP binding"/>
    <property type="evidence" value="ECO:0007669"/>
    <property type="project" value="UniProtKB-UniRule"/>
</dbReference>
<evidence type="ECO:0000259" key="11">
    <source>
        <dbReference type="Pfam" id="PF02823"/>
    </source>
</evidence>
<keyword evidence="8 9" id="KW-0066">ATP synthesis</keyword>
<proteinExistence type="inferred from homology"/>
<sequence>MQDKLIQLEILTSEKVVYKGKVKSVTLPGVMGSFQVLYNHAPLVSLLEIGEVKIVDENGNKIYFVVSDGFAEVRNNVVTVLVDSAEEYEKANADKIVREKRKKLISGFVATDVRDRTYF</sequence>
<dbReference type="STRING" id="1643428.GCA_001442855_01070"/>
<evidence type="ECO:0000256" key="9">
    <source>
        <dbReference type="HAMAP-Rule" id="MF_00530"/>
    </source>
</evidence>
<dbReference type="InterPro" id="IPR001469">
    <property type="entry name" value="ATP_synth_F1_dsu/esu"/>
</dbReference>
<comment type="similarity">
    <text evidence="3 9 10">Belongs to the ATPase epsilon chain family.</text>
</comment>
<keyword evidence="4 9" id="KW-0813">Transport</keyword>
<dbReference type="AlphaFoldDB" id="A0A0S4N256"/>
<dbReference type="InterPro" id="IPR036771">
    <property type="entry name" value="ATPsynth_dsu/esu_N"/>
</dbReference>
<dbReference type="HAMAP" id="MF_00530">
    <property type="entry name" value="ATP_synth_epsil_bac"/>
    <property type="match status" value="1"/>
</dbReference>
<dbReference type="GO" id="GO:0005886">
    <property type="term" value="C:plasma membrane"/>
    <property type="evidence" value="ECO:0007669"/>
    <property type="project" value="UniProtKB-SubCell"/>
</dbReference>
<evidence type="ECO:0000256" key="2">
    <source>
        <dbReference type="ARBA" id="ARBA00004184"/>
    </source>
</evidence>
<evidence type="ECO:0000256" key="6">
    <source>
        <dbReference type="ARBA" id="ARBA00023136"/>
    </source>
</evidence>